<accession>A0A521AY06</accession>
<dbReference type="EMBL" id="FXTP01000001">
    <property type="protein sequence ID" value="SMO39696.1"/>
    <property type="molecule type" value="Genomic_DNA"/>
</dbReference>
<dbReference type="Gene3D" id="3.30.70.1060">
    <property type="entry name" value="Dimeric alpha+beta barrel"/>
    <property type="match status" value="1"/>
</dbReference>
<evidence type="ECO:0000313" key="1">
    <source>
        <dbReference type="EMBL" id="SMO39696.1"/>
    </source>
</evidence>
<keyword evidence="2" id="KW-1185">Reference proteome</keyword>
<sequence length="97" mass="11515">MRIIAIEKEAPGLTKRDFVPHLRDEARQGWELYKEGIIREMYFRDDKPEAVLILECKDEEEARDKLGTLPLVKEGLISFELIPLRPYHGFERLFDRD</sequence>
<dbReference type="OrthoDB" id="1097151at2"/>
<gene>
    <name evidence="1" type="ORF">SAMN06265219_101425</name>
</gene>
<evidence type="ECO:0008006" key="3">
    <source>
        <dbReference type="Google" id="ProtNLM"/>
    </source>
</evidence>
<name>A0A521AY06_9BACT</name>
<dbReference type="AlphaFoldDB" id="A0A521AY06"/>
<organism evidence="1 2">
    <name type="scientific">Gracilimonas mengyeensis</name>
    <dbReference type="NCBI Taxonomy" id="1302730"/>
    <lineage>
        <taxon>Bacteria</taxon>
        <taxon>Pseudomonadati</taxon>
        <taxon>Balneolota</taxon>
        <taxon>Balneolia</taxon>
        <taxon>Balneolales</taxon>
        <taxon>Balneolaceae</taxon>
        <taxon>Gracilimonas</taxon>
    </lineage>
</organism>
<dbReference type="InterPro" id="IPR011008">
    <property type="entry name" value="Dimeric_a/b-barrel"/>
</dbReference>
<dbReference type="Proteomes" id="UP000317557">
    <property type="component" value="Unassembled WGS sequence"/>
</dbReference>
<evidence type="ECO:0000313" key="2">
    <source>
        <dbReference type="Proteomes" id="UP000317557"/>
    </source>
</evidence>
<reference evidence="1 2" key="1">
    <citation type="submission" date="2017-05" db="EMBL/GenBank/DDBJ databases">
        <authorList>
            <person name="Varghese N."/>
            <person name="Submissions S."/>
        </authorList>
    </citation>
    <scope>NUCLEOTIDE SEQUENCE [LARGE SCALE GENOMIC DNA]</scope>
    <source>
        <strain evidence="1 2">DSM 21985</strain>
    </source>
</reference>
<dbReference type="RefSeq" id="WP_142452926.1">
    <property type="nucleotide sequence ID" value="NZ_FXTP01000001.1"/>
</dbReference>
<protein>
    <recommendedName>
        <fullName evidence="3">Superoxide dismutase</fullName>
    </recommendedName>
</protein>
<proteinExistence type="predicted"/>
<dbReference type="SUPFAM" id="SSF54909">
    <property type="entry name" value="Dimeric alpha+beta barrel"/>
    <property type="match status" value="1"/>
</dbReference>